<organism evidence="3 4">
    <name type="scientific">Sinanodonta woodiana</name>
    <name type="common">Chinese pond mussel</name>
    <name type="synonym">Anodonta woodiana</name>
    <dbReference type="NCBI Taxonomy" id="1069815"/>
    <lineage>
        <taxon>Eukaryota</taxon>
        <taxon>Metazoa</taxon>
        <taxon>Spiralia</taxon>
        <taxon>Lophotrochozoa</taxon>
        <taxon>Mollusca</taxon>
        <taxon>Bivalvia</taxon>
        <taxon>Autobranchia</taxon>
        <taxon>Heteroconchia</taxon>
        <taxon>Palaeoheterodonta</taxon>
        <taxon>Unionida</taxon>
        <taxon>Unionoidea</taxon>
        <taxon>Unionidae</taxon>
        <taxon>Unioninae</taxon>
        <taxon>Sinanodonta</taxon>
    </lineage>
</organism>
<protein>
    <recommendedName>
        <fullName evidence="5">Coiled-coil domain-containing protein 186</fullName>
    </recommendedName>
</protein>
<sequence length="1211" mass="136033">MSNVDPENGDPLENAEDPENGDLLENPQPEEDFQAEGTTNGDTVQVSSQPVPTETQESNPEPESEFGCHGNHEQEGSTAALTLHIRDNKGDISNSHARLDTNRSAIVGEARCVSPVSVNEDTGMDCTNRIPEDDRNSNSEVEDNASDAEDGICVEETCKVEGEEGEITVEPCEADQVSGVETVSSSNEETQLCSSFSGDNIRDAEENISYCHSVKSSCSESPRRLQGTYRIKNQSQEPCAVQNGARGLSMPEDEIDVVVSHGRNAETGRELCEPECDQSSTDANTAMPKDTVESSDACESHRSLNGCISVNDFPMGESDRTSYLQASGLSGIESDHSLGEASCSIQGDRLVLSQGSVIHAEINGEEQNNDMKLNGHECNFYRKNIQDSVPCAQKADNVDASNVHHSESGFVASDKDSHSGNDCATLTCQNLNQNVSTDLNMDASASPEHSVPQEKTDNSPLEASNATVVKLTSSESVNIVQASKGPNILLKVSDLSSYSIDVSHDSEEELLSELDATLQCSPQTSANCDINGDVIDKNCDNIAEEEIPIQKDVISLRDLKHQLRQAKQLLLHRECEISRLRDENVEQSQRLDTALKEQDRHLREIHILRKQNSDDLYMPQIKELEYTIAQQQTEIRVMKEKLASHDASAKRAIVTLQNEVKLRVDQVTKTCDEAVKEKDAMVVRYAQAEHKNLEYQKLVERLEVKIKESEREKETFFGKIKGLKEQKHKVACDLEAKNSELGSTIRELEKLREMVSSSENRVKWAQNKLKAELEAHKDTKVILEKTTAKLNQAKEETEQIRKDCQAMIKTYQESEEIKSNSLDKELRQKESELMLHLQQKSSQEEQYSNMVKGMESLKEKLKETTTTMLALQDKVKNLEHEKQKHADTMHKYEEVIQRQKKDTKDLQDRIEKLVHAKEEFNRAQEVIKSLDGEIAELKMNNKDLTADIEACRRREAEKLELTEKLSHKNAELQSENTNLSNKVLTLTGENQTISMEHQDQESKLKELAEKLAQVQKERQEEVTSLKDQLSEKNKTVNDLSRKVEDGRDEIRTLKRKHTSNIKDLTRQLQQVRRKLESYEVSTNGERDTTSLGSRTSSNGSLNTVGTSAEQTSSNAVEYPVITEQVQVDRQIIIERIVKLQRALARKNEKIEFMDDHISHLVDELQKKNKIIQHYALREESGTMTADFMDRNKVDNPLCSSNSCMTSYGSHM</sequence>
<name>A0ABD3VU96_SINWO</name>
<reference evidence="3 4" key="1">
    <citation type="submission" date="2024-11" db="EMBL/GenBank/DDBJ databases">
        <title>Chromosome-level genome assembly of the freshwater bivalve Anodonta woodiana.</title>
        <authorList>
            <person name="Chen X."/>
        </authorList>
    </citation>
    <scope>NUCLEOTIDE SEQUENCE [LARGE SCALE GENOMIC DNA]</scope>
    <source>
        <strain evidence="3">MN2024</strain>
        <tissue evidence="3">Gills</tissue>
    </source>
</reference>
<keyword evidence="1" id="KW-0175">Coiled coil</keyword>
<dbReference type="PANTHER" id="PTHR18911:SF5">
    <property type="entry name" value="COILED-COIL DOMAIN-CONTAINING PROTEIN 186"/>
    <property type="match status" value="1"/>
</dbReference>
<gene>
    <name evidence="3" type="ORF">ACJMK2_006790</name>
</gene>
<feature type="region of interest" description="Disordered" evidence="2">
    <location>
        <begin position="440"/>
        <end position="463"/>
    </location>
</feature>
<evidence type="ECO:0008006" key="5">
    <source>
        <dbReference type="Google" id="ProtNLM"/>
    </source>
</evidence>
<evidence type="ECO:0000313" key="3">
    <source>
        <dbReference type="EMBL" id="KAL3865172.1"/>
    </source>
</evidence>
<feature type="region of interest" description="Disordered" evidence="2">
    <location>
        <begin position="1075"/>
        <end position="1111"/>
    </location>
</feature>
<dbReference type="AlphaFoldDB" id="A0ABD3VU96"/>
<feature type="compositionally biased region" description="Polar residues" evidence="2">
    <location>
        <begin position="36"/>
        <end position="61"/>
    </location>
</feature>
<dbReference type="Proteomes" id="UP001634394">
    <property type="component" value="Unassembled WGS sequence"/>
</dbReference>
<keyword evidence="4" id="KW-1185">Reference proteome</keyword>
<feature type="compositionally biased region" description="Acidic residues" evidence="2">
    <location>
        <begin position="7"/>
        <end position="34"/>
    </location>
</feature>
<evidence type="ECO:0000313" key="4">
    <source>
        <dbReference type="Proteomes" id="UP001634394"/>
    </source>
</evidence>
<dbReference type="EMBL" id="JBJQND010000010">
    <property type="protein sequence ID" value="KAL3865172.1"/>
    <property type="molecule type" value="Genomic_DNA"/>
</dbReference>
<dbReference type="InterPro" id="IPR038830">
    <property type="entry name" value="CCDC186"/>
</dbReference>
<comment type="caution">
    <text evidence="3">The sequence shown here is derived from an EMBL/GenBank/DDBJ whole genome shotgun (WGS) entry which is preliminary data.</text>
</comment>
<accession>A0ABD3VU96</accession>
<proteinExistence type="predicted"/>
<feature type="region of interest" description="Disordered" evidence="2">
    <location>
        <begin position="123"/>
        <end position="148"/>
    </location>
</feature>
<dbReference type="PANTHER" id="PTHR18911">
    <property type="entry name" value="CTCL TUMOR ANTIGEN HD-CL-01"/>
    <property type="match status" value="1"/>
</dbReference>
<evidence type="ECO:0000256" key="1">
    <source>
        <dbReference type="SAM" id="Coils"/>
    </source>
</evidence>
<evidence type="ECO:0000256" key="2">
    <source>
        <dbReference type="SAM" id="MobiDB-lite"/>
    </source>
</evidence>
<feature type="compositionally biased region" description="Polar residues" evidence="2">
    <location>
        <begin position="1079"/>
        <end position="1111"/>
    </location>
</feature>
<feature type="region of interest" description="Disordered" evidence="2">
    <location>
        <begin position="1"/>
        <end position="79"/>
    </location>
</feature>
<feature type="coiled-coil region" evidence="1">
    <location>
        <begin position="563"/>
        <end position="597"/>
    </location>
</feature>